<keyword evidence="11" id="KW-1185">Reference proteome</keyword>
<feature type="transmembrane region" description="Helical" evidence="8">
    <location>
        <begin position="668"/>
        <end position="689"/>
    </location>
</feature>
<evidence type="ECO:0000259" key="9">
    <source>
        <dbReference type="PROSITE" id="PS50156"/>
    </source>
</evidence>
<feature type="transmembrane region" description="Helical" evidence="8">
    <location>
        <begin position="618"/>
        <end position="640"/>
    </location>
</feature>
<feature type="transmembrane region" description="Helical" evidence="8">
    <location>
        <begin position="580"/>
        <end position="598"/>
    </location>
</feature>
<dbReference type="SUPFAM" id="SSF82866">
    <property type="entry name" value="Multidrug efflux transporter AcrB transmembrane domain"/>
    <property type="match status" value="2"/>
</dbReference>
<dbReference type="InterPro" id="IPR000731">
    <property type="entry name" value="SSD"/>
</dbReference>
<dbReference type="InterPro" id="IPR050545">
    <property type="entry name" value="Mycobact_MmpL"/>
</dbReference>
<keyword evidence="5 8" id="KW-1133">Transmembrane helix</keyword>
<feature type="transmembrane region" description="Helical" evidence="8">
    <location>
        <begin position="553"/>
        <end position="575"/>
    </location>
</feature>
<protein>
    <submittedName>
        <fullName evidence="10">MMPL family transporter</fullName>
    </submittedName>
</protein>
<evidence type="ECO:0000313" key="10">
    <source>
        <dbReference type="EMBL" id="WTP47267.1"/>
    </source>
</evidence>
<feature type="transmembrane region" description="Helical" evidence="8">
    <location>
        <begin position="280"/>
        <end position="301"/>
    </location>
</feature>
<feature type="transmembrane region" description="Helical" evidence="8">
    <location>
        <begin position="695"/>
        <end position="716"/>
    </location>
</feature>
<dbReference type="PANTHER" id="PTHR33406">
    <property type="entry name" value="MEMBRANE PROTEIN MJ1562-RELATED"/>
    <property type="match status" value="1"/>
</dbReference>
<keyword evidence="4 8" id="KW-0812">Transmembrane</keyword>
<feature type="transmembrane region" description="Helical" evidence="8">
    <location>
        <begin position="202"/>
        <end position="225"/>
    </location>
</feature>
<evidence type="ECO:0000256" key="4">
    <source>
        <dbReference type="ARBA" id="ARBA00022692"/>
    </source>
</evidence>
<sequence length="761" mass="81268">MFASLARLACRRSGLVLYLSGVLLVVAGALGGSVLQELSVGGFVDESTESARTSKAMDDRFGAGAPDLVLLVSDERGVDSPAVAAAGARLTTRVAGEPGVEQAVSYWSLGRAEPLRGKNGRQALVMARLSGDEDRVQDTFERLENRYRHTPQGLDVRVGGNALADKEMSETTEKDLLKIEAVTFPVLLVVMLFVFRSVVAALVPLLVSGLTILSVLLVIRVLTLFTEVSALASNVATGLGLGLAIDYSLILIKRYREERDRGTGTDQAIALMLRTAGRTVLFSSVTVTLALAALLVFPFYYLRSFAYAGIPTALLAALVSLTFLPALLKVLGHRIEKGRLPGRRSAAAAARGVGKREAGERGAGERVAREGFWYRLAMGVMRFPLPVAGAVVALLLLLGAPFLGLRLSLPDERVLPADSQARQVGGVIRDNFRAQETQALNVVLSDTPGPGARQVAPYAERLSGLDGVARVDSEAGTFADGRLVQRPSVHSARFGAEDSTYLSVVPRDQSMSEQGRQLVTHLRSLPAPYAVQVGGPAAELTDSIDSMNARLPAALVVIAVSSFVVLFLFTGSLLLPLKALVLNCLSLSATLGVLVWGFQEGHLRGVVGDFVVTDSITWTVPLLLFCLAFGLSMDYEVFLLSRIKEEYDRTGDNTASVARGLERTGSMITAAAVLISIVFLGFLISGIVYLKAIGLGLALAVLMDATLVRGLLVPAFMRLVGKGNWWAPKPLRALHAKAGLREEPSVEESRTEPRTEVGAER</sequence>
<gene>
    <name evidence="10" type="ORF">OG288_02420</name>
</gene>
<evidence type="ECO:0000256" key="1">
    <source>
        <dbReference type="ARBA" id="ARBA00004651"/>
    </source>
</evidence>
<proteinExistence type="inferred from homology"/>
<evidence type="ECO:0000256" key="8">
    <source>
        <dbReference type="SAM" id="Phobius"/>
    </source>
</evidence>
<feature type="domain" description="SSD" evidence="9">
    <location>
        <begin position="201"/>
        <end position="330"/>
    </location>
</feature>
<dbReference type="Proteomes" id="UP001432166">
    <property type="component" value="Chromosome"/>
</dbReference>
<comment type="subcellular location">
    <subcellularLocation>
        <location evidence="1">Cell membrane</location>
        <topology evidence="1">Multi-pass membrane protein</topology>
    </subcellularLocation>
</comment>
<dbReference type="PANTHER" id="PTHR33406:SF11">
    <property type="entry name" value="MEMBRANE PROTEIN SCO6666-RELATED"/>
    <property type="match status" value="1"/>
</dbReference>
<organism evidence="10 11">
    <name type="scientific">Streptomyces tauricus</name>
    <dbReference type="NCBI Taxonomy" id="68274"/>
    <lineage>
        <taxon>Bacteria</taxon>
        <taxon>Bacillati</taxon>
        <taxon>Actinomycetota</taxon>
        <taxon>Actinomycetes</taxon>
        <taxon>Kitasatosporales</taxon>
        <taxon>Streptomycetaceae</taxon>
        <taxon>Streptomyces</taxon>
        <taxon>Streptomyces aurantiacus group</taxon>
    </lineage>
</organism>
<accession>A0ABZ1J6K8</accession>
<dbReference type="Pfam" id="PF03176">
    <property type="entry name" value="MMPL"/>
    <property type="match status" value="2"/>
</dbReference>
<evidence type="ECO:0000256" key="3">
    <source>
        <dbReference type="ARBA" id="ARBA00022475"/>
    </source>
</evidence>
<feature type="transmembrane region" description="Helical" evidence="8">
    <location>
        <begin position="176"/>
        <end position="195"/>
    </location>
</feature>
<feature type="transmembrane region" description="Helical" evidence="8">
    <location>
        <begin position="307"/>
        <end position="328"/>
    </location>
</feature>
<evidence type="ECO:0000256" key="7">
    <source>
        <dbReference type="SAM" id="MobiDB-lite"/>
    </source>
</evidence>
<dbReference type="EMBL" id="CP108133">
    <property type="protein sequence ID" value="WTP47267.1"/>
    <property type="molecule type" value="Genomic_DNA"/>
</dbReference>
<dbReference type="PROSITE" id="PS50156">
    <property type="entry name" value="SSD"/>
    <property type="match status" value="1"/>
</dbReference>
<evidence type="ECO:0000256" key="2">
    <source>
        <dbReference type="ARBA" id="ARBA00010157"/>
    </source>
</evidence>
<evidence type="ECO:0000256" key="5">
    <source>
        <dbReference type="ARBA" id="ARBA00022989"/>
    </source>
</evidence>
<dbReference type="RefSeq" id="WP_328936540.1">
    <property type="nucleotide sequence ID" value="NZ_CP108133.1"/>
</dbReference>
<dbReference type="Gene3D" id="1.20.1640.10">
    <property type="entry name" value="Multidrug efflux transporter AcrB transmembrane domain"/>
    <property type="match status" value="2"/>
</dbReference>
<keyword evidence="3" id="KW-1003">Cell membrane</keyword>
<evidence type="ECO:0000313" key="11">
    <source>
        <dbReference type="Proteomes" id="UP001432166"/>
    </source>
</evidence>
<feature type="transmembrane region" description="Helical" evidence="8">
    <location>
        <begin position="231"/>
        <end position="252"/>
    </location>
</feature>
<feature type="region of interest" description="Disordered" evidence="7">
    <location>
        <begin position="740"/>
        <end position="761"/>
    </location>
</feature>
<name>A0ABZ1J6K8_9ACTN</name>
<evidence type="ECO:0000256" key="6">
    <source>
        <dbReference type="ARBA" id="ARBA00023136"/>
    </source>
</evidence>
<comment type="similarity">
    <text evidence="2">Belongs to the resistance-nodulation-cell division (RND) (TC 2.A.6) family. MmpL subfamily.</text>
</comment>
<reference evidence="10" key="1">
    <citation type="submission" date="2022-10" db="EMBL/GenBank/DDBJ databases">
        <title>The complete genomes of actinobacterial strains from the NBC collection.</title>
        <authorList>
            <person name="Joergensen T.S."/>
            <person name="Alvarez Arevalo M."/>
            <person name="Sterndorff E.B."/>
            <person name="Faurdal D."/>
            <person name="Vuksanovic O."/>
            <person name="Mourched A.-S."/>
            <person name="Charusanti P."/>
            <person name="Shaw S."/>
            <person name="Blin K."/>
            <person name="Weber T."/>
        </authorList>
    </citation>
    <scope>NUCLEOTIDE SEQUENCE</scope>
    <source>
        <strain evidence="10">NBC_00189</strain>
    </source>
</reference>
<keyword evidence="6 8" id="KW-0472">Membrane</keyword>
<feature type="transmembrane region" description="Helical" evidence="8">
    <location>
        <begin position="383"/>
        <end position="403"/>
    </location>
</feature>
<dbReference type="InterPro" id="IPR004869">
    <property type="entry name" value="MMPL_dom"/>
</dbReference>